<dbReference type="PIRSF" id="PIRSF028758">
    <property type="entry name" value="Cyclin, C/H/G types"/>
    <property type="match status" value="1"/>
</dbReference>
<gene>
    <name evidence="3" type="ORF">K493DRAFT_320277</name>
</gene>
<dbReference type="Pfam" id="PF00134">
    <property type="entry name" value="Cyclin_N"/>
    <property type="match status" value="1"/>
</dbReference>
<dbReference type="Gene3D" id="1.10.472.10">
    <property type="entry name" value="Cyclin-like"/>
    <property type="match status" value="2"/>
</dbReference>
<feature type="domain" description="Cyclin-like" evidence="2">
    <location>
        <begin position="37"/>
        <end position="147"/>
    </location>
</feature>
<evidence type="ECO:0000256" key="1">
    <source>
        <dbReference type="RuleBase" id="RU000383"/>
    </source>
</evidence>
<comment type="similarity">
    <text evidence="1">Belongs to the cyclin family.</text>
</comment>
<dbReference type="STRING" id="1314790.A0A1Y1XC17"/>
<sequence>MELNDWTFTQDDLAHTPSIRDGSSWEKEQRLRQKGISFIVKIGHSLQLLPTTIYAAGLYFHRFYMRQSFRVYHQYDLAGTSLFVAIKEEEDFNSYYPEEIARRLSRLFQECTLVSLKSNDRHKVENLTENIRRWKETIYYHEEILLETLCFDLHLDLPHKYLFEALKRCGATQKHSLLATRIVSDFIRSPLCLLYSSKVLAGVAISQSCHLLQHPLTDRQTSKPWREVLGLEPKLIQEAAETSSLITL</sequence>
<dbReference type="GO" id="GO:0006357">
    <property type="term" value="P:regulation of transcription by RNA polymerase II"/>
    <property type="evidence" value="ECO:0007669"/>
    <property type="project" value="InterPro"/>
</dbReference>
<dbReference type="EMBL" id="MCFE01000644">
    <property type="protein sequence ID" value="ORX83310.1"/>
    <property type="molecule type" value="Genomic_DNA"/>
</dbReference>
<reference evidence="3 4" key="1">
    <citation type="submission" date="2016-07" db="EMBL/GenBank/DDBJ databases">
        <title>Pervasive Adenine N6-methylation of Active Genes in Fungi.</title>
        <authorList>
            <consortium name="DOE Joint Genome Institute"/>
            <person name="Mondo S.J."/>
            <person name="Dannebaum R.O."/>
            <person name="Kuo R.C."/>
            <person name="Labutti K."/>
            <person name="Haridas S."/>
            <person name="Kuo A."/>
            <person name="Salamov A."/>
            <person name="Ahrendt S.R."/>
            <person name="Lipzen A."/>
            <person name="Sullivan W."/>
            <person name="Andreopoulos W.B."/>
            <person name="Clum A."/>
            <person name="Lindquist E."/>
            <person name="Daum C."/>
            <person name="Ramamoorthy G.K."/>
            <person name="Gryganskyi A."/>
            <person name="Culley D."/>
            <person name="Magnuson J.K."/>
            <person name="James T.Y."/>
            <person name="O'Malley M.A."/>
            <person name="Stajich J.E."/>
            <person name="Spatafora J.W."/>
            <person name="Visel A."/>
            <person name="Grigoriev I.V."/>
        </authorList>
    </citation>
    <scope>NUCLEOTIDE SEQUENCE [LARGE SCALE GENOMIC DNA]</scope>
    <source>
        <strain evidence="3 4">CBS 931.73</strain>
    </source>
</reference>
<evidence type="ECO:0000259" key="2">
    <source>
        <dbReference type="SMART" id="SM00385"/>
    </source>
</evidence>
<dbReference type="OrthoDB" id="25002at2759"/>
<dbReference type="SUPFAM" id="SSF47954">
    <property type="entry name" value="Cyclin-like"/>
    <property type="match status" value="2"/>
</dbReference>
<keyword evidence="1" id="KW-0195">Cyclin</keyword>
<evidence type="ECO:0000313" key="3">
    <source>
        <dbReference type="EMBL" id="ORX83310.1"/>
    </source>
</evidence>
<dbReference type="InterPro" id="IPR006671">
    <property type="entry name" value="Cyclin_N"/>
</dbReference>
<organism evidence="3 4">
    <name type="scientific">Basidiobolus meristosporus CBS 931.73</name>
    <dbReference type="NCBI Taxonomy" id="1314790"/>
    <lineage>
        <taxon>Eukaryota</taxon>
        <taxon>Fungi</taxon>
        <taxon>Fungi incertae sedis</taxon>
        <taxon>Zoopagomycota</taxon>
        <taxon>Entomophthoromycotina</taxon>
        <taxon>Basidiobolomycetes</taxon>
        <taxon>Basidiobolales</taxon>
        <taxon>Basidiobolaceae</taxon>
        <taxon>Basidiobolus</taxon>
    </lineage>
</organism>
<dbReference type="AlphaFoldDB" id="A0A1Y1XC17"/>
<dbReference type="SMART" id="SM00385">
    <property type="entry name" value="CYCLIN"/>
    <property type="match status" value="2"/>
</dbReference>
<dbReference type="GO" id="GO:0016538">
    <property type="term" value="F:cyclin-dependent protein serine/threonine kinase regulator activity"/>
    <property type="evidence" value="ECO:0007669"/>
    <property type="project" value="InterPro"/>
</dbReference>
<proteinExistence type="inferred from homology"/>
<name>A0A1Y1XC17_9FUNG</name>
<accession>A0A1Y1XC17</accession>
<feature type="domain" description="Cyclin-like" evidence="2">
    <location>
        <begin position="160"/>
        <end position="245"/>
    </location>
</feature>
<dbReference type="Proteomes" id="UP000193498">
    <property type="component" value="Unassembled WGS sequence"/>
</dbReference>
<dbReference type="InterPro" id="IPR013763">
    <property type="entry name" value="Cyclin-like_dom"/>
</dbReference>
<comment type="caution">
    <text evidence="3">The sequence shown here is derived from an EMBL/GenBank/DDBJ whole genome shotgun (WGS) entry which is preliminary data.</text>
</comment>
<evidence type="ECO:0000313" key="4">
    <source>
        <dbReference type="Proteomes" id="UP000193498"/>
    </source>
</evidence>
<keyword evidence="4" id="KW-1185">Reference proteome</keyword>
<dbReference type="InterPro" id="IPR043198">
    <property type="entry name" value="Cyclin/Ssn8"/>
</dbReference>
<dbReference type="PANTHER" id="PTHR10026">
    <property type="entry name" value="CYCLIN"/>
    <property type="match status" value="1"/>
</dbReference>
<protein>
    <submittedName>
        <fullName evidence="3">Cyclin-like protein</fullName>
    </submittedName>
</protein>
<dbReference type="InParanoid" id="A0A1Y1XC17"/>
<dbReference type="InterPro" id="IPR036915">
    <property type="entry name" value="Cyclin-like_sf"/>
</dbReference>